<dbReference type="Proteomes" id="UP000769156">
    <property type="component" value="Unassembled WGS sequence"/>
</dbReference>
<accession>A0A921HYN6</accession>
<proteinExistence type="predicted"/>
<keyword evidence="2" id="KW-0812">Transmembrane</keyword>
<evidence type="ECO:0008006" key="5">
    <source>
        <dbReference type="Google" id="ProtNLM"/>
    </source>
</evidence>
<reference evidence="3" key="2">
    <citation type="submission" date="2021-09" db="EMBL/GenBank/DDBJ databases">
        <authorList>
            <person name="Gilroy R."/>
        </authorList>
    </citation>
    <scope>NUCLEOTIDE SEQUENCE</scope>
    <source>
        <strain evidence="3">ChiSjej5B23-16112</strain>
    </source>
</reference>
<feature type="transmembrane region" description="Helical" evidence="2">
    <location>
        <begin position="66"/>
        <end position="86"/>
    </location>
</feature>
<gene>
    <name evidence="3" type="ORF">K8V82_01990</name>
</gene>
<feature type="transmembrane region" description="Helical" evidence="2">
    <location>
        <begin position="37"/>
        <end position="60"/>
    </location>
</feature>
<keyword evidence="2" id="KW-0472">Membrane</keyword>
<sequence length="298" mass="33650">MQIYELLLYFFIYSFLGWCTEVAFATVKERRFVNRGFLNGPLCPIYGVGVSSVVTLLAGFQDNLLLLYLSSLVLVTVIEGVTGYIMDRIFHHKWWDYTGLPLNIGGYVCLPFSIAWGAACVVIVKGIHPLIAKLINVIPVPAGITLICALLAGLAADLAVTSASILKLNRRLDMLEKIGLELHELSDKMGTNIHENVMDAMEKAEMLGDAAQEKKEQLDALSGEAKERLDVLSEEAKERAEQFRVHYDELKQRYAELTGATLQSSRRFVKAFPRMESRKHKELLDDMKRRLEELSRRK</sequence>
<evidence type="ECO:0000313" key="3">
    <source>
        <dbReference type="EMBL" id="HJF93544.1"/>
    </source>
</evidence>
<feature type="transmembrane region" description="Helical" evidence="2">
    <location>
        <begin position="107"/>
        <end position="128"/>
    </location>
</feature>
<dbReference type="InterPro" id="IPR010540">
    <property type="entry name" value="CmpB_TMEM229"/>
</dbReference>
<feature type="transmembrane region" description="Helical" evidence="2">
    <location>
        <begin position="140"/>
        <end position="166"/>
    </location>
</feature>
<name>A0A921HYN6_9FIRM</name>
<dbReference type="Pfam" id="PF06541">
    <property type="entry name" value="ABC_trans_CmpB"/>
    <property type="match status" value="1"/>
</dbReference>
<feature type="coiled-coil region" evidence="1">
    <location>
        <begin position="201"/>
        <end position="253"/>
    </location>
</feature>
<reference evidence="3" key="1">
    <citation type="journal article" date="2021" name="PeerJ">
        <title>Extensive microbial diversity within the chicken gut microbiome revealed by metagenomics and culture.</title>
        <authorList>
            <person name="Gilroy R."/>
            <person name="Ravi A."/>
            <person name="Getino M."/>
            <person name="Pursley I."/>
            <person name="Horton D.L."/>
            <person name="Alikhan N.F."/>
            <person name="Baker D."/>
            <person name="Gharbi K."/>
            <person name="Hall N."/>
            <person name="Watson M."/>
            <person name="Adriaenssens E.M."/>
            <person name="Foster-Nyarko E."/>
            <person name="Jarju S."/>
            <person name="Secka A."/>
            <person name="Antonio M."/>
            <person name="Oren A."/>
            <person name="Chaudhuri R.R."/>
            <person name="La Ragione R."/>
            <person name="Hildebrand F."/>
            <person name="Pallen M.J."/>
        </authorList>
    </citation>
    <scope>NUCLEOTIDE SEQUENCE</scope>
    <source>
        <strain evidence="3">ChiSjej5B23-16112</strain>
    </source>
</reference>
<evidence type="ECO:0000256" key="1">
    <source>
        <dbReference type="SAM" id="Coils"/>
    </source>
</evidence>
<protein>
    <recommendedName>
        <fullName evidence="5">PF06541 family protein</fullName>
    </recommendedName>
</protein>
<evidence type="ECO:0000256" key="2">
    <source>
        <dbReference type="SAM" id="Phobius"/>
    </source>
</evidence>
<keyword evidence="2" id="KW-1133">Transmembrane helix</keyword>
<feature type="transmembrane region" description="Helical" evidence="2">
    <location>
        <begin position="6"/>
        <end position="25"/>
    </location>
</feature>
<dbReference type="EMBL" id="DYVY01000036">
    <property type="protein sequence ID" value="HJF93544.1"/>
    <property type="molecule type" value="Genomic_DNA"/>
</dbReference>
<evidence type="ECO:0000313" key="4">
    <source>
        <dbReference type="Proteomes" id="UP000769156"/>
    </source>
</evidence>
<keyword evidence="1" id="KW-0175">Coiled coil</keyword>
<comment type="caution">
    <text evidence="3">The sequence shown here is derived from an EMBL/GenBank/DDBJ whole genome shotgun (WGS) entry which is preliminary data.</text>
</comment>
<dbReference type="AlphaFoldDB" id="A0A921HYN6"/>
<organism evidence="3 4">
    <name type="scientific">Lachnoclostridium phocaeense</name>
    <dbReference type="NCBI Taxonomy" id="1871021"/>
    <lineage>
        <taxon>Bacteria</taxon>
        <taxon>Bacillati</taxon>
        <taxon>Bacillota</taxon>
        <taxon>Clostridia</taxon>
        <taxon>Lachnospirales</taxon>
        <taxon>Lachnospiraceae</taxon>
    </lineage>
</organism>